<organism evidence="1 2">
    <name type="scientific">Panagrolaimus davidi</name>
    <dbReference type="NCBI Taxonomy" id="227884"/>
    <lineage>
        <taxon>Eukaryota</taxon>
        <taxon>Metazoa</taxon>
        <taxon>Ecdysozoa</taxon>
        <taxon>Nematoda</taxon>
        <taxon>Chromadorea</taxon>
        <taxon>Rhabditida</taxon>
        <taxon>Tylenchina</taxon>
        <taxon>Panagrolaimomorpha</taxon>
        <taxon>Panagrolaimoidea</taxon>
        <taxon>Panagrolaimidae</taxon>
        <taxon>Panagrolaimus</taxon>
    </lineage>
</organism>
<name>A0A914Q7H3_9BILA</name>
<accession>A0A914Q7H3</accession>
<evidence type="ECO:0000313" key="2">
    <source>
        <dbReference type="WBParaSite" id="PDA_v2.g27451.t1"/>
    </source>
</evidence>
<reference evidence="2" key="1">
    <citation type="submission" date="2022-11" db="UniProtKB">
        <authorList>
            <consortium name="WormBaseParasite"/>
        </authorList>
    </citation>
    <scope>IDENTIFICATION</scope>
</reference>
<dbReference type="Proteomes" id="UP000887578">
    <property type="component" value="Unplaced"/>
</dbReference>
<dbReference type="WBParaSite" id="PDA_v2.g27451.t1">
    <property type="protein sequence ID" value="PDA_v2.g27451.t1"/>
    <property type="gene ID" value="PDA_v2.g27451"/>
</dbReference>
<proteinExistence type="predicted"/>
<evidence type="ECO:0000313" key="1">
    <source>
        <dbReference type="Proteomes" id="UP000887578"/>
    </source>
</evidence>
<keyword evidence="1" id="KW-1185">Reference proteome</keyword>
<sequence>MQKQHSNEQLSQSSLIAQEGFVVSADSNKTWGCPLENDRDPIAILSEFEFIYIWDNGILHLPRGYCIWRFTAPQKYGFKVVIIDLDVAADTKLFIRNSTDTFVK</sequence>
<protein>
    <submittedName>
        <fullName evidence="2">Uncharacterized protein</fullName>
    </submittedName>
</protein>
<dbReference type="AlphaFoldDB" id="A0A914Q7H3"/>